<evidence type="ECO:0000313" key="2">
    <source>
        <dbReference type="EMBL" id="GAM35775.1"/>
    </source>
</evidence>
<evidence type="ECO:0000256" key="1">
    <source>
        <dbReference type="SAM" id="MobiDB-lite"/>
    </source>
</evidence>
<dbReference type="PANTHER" id="PTHR41677:SF1">
    <property type="entry name" value="FE2OG DIOXYGENASE DOMAIN-CONTAINING PROTEIN"/>
    <property type="match status" value="1"/>
</dbReference>
<keyword evidence="3" id="KW-1185">Reference proteome</keyword>
<reference evidence="3" key="1">
    <citation type="journal article" date="2015" name="Genome Announc.">
        <title>Draft genome sequence of Talaromyces cellulolyticus strain Y-94, a source of lignocellulosic biomass-degrading enzymes.</title>
        <authorList>
            <person name="Fujii T."/>
            <person name="Koike H."/>
            <person name="Sawayama S."/>
            <person name="Yano S."/>
            <person name="Inoue H."/>
        </authorList>
    </citation>
    <scope>NUCLEOTIDE SEQUENCE [LARGE SCALE GENOMIC DNA]</scope>
    <source>
        <strain evidence="3">Y-94</strain>
    </source>
</reference>
<sequence length="384" mass="43038">MTTTTTTISTGTPNSDDKIFSTTTISLPTPVSDSTTDGLLPMPEFDPAIHLAFEPPTKRHTFSEYGISKPDSCPDVCFTEPFPLFSEEGVRMLRRELLQKKVLDKHLWTWDRAPCYIRAIEPTAKWINNVWNHPAVTECMSKAFGVPLKVLGRRGEVAHVNVQLGPEGVEGVYKLGEQPSAPFPTLPEDNGDNKQNESPQFIDSWHRDSTQVVCVLMLSDTSTMLGGETAIDLGDGRIVKARGARMGSAVMMQGCHLRHAALPAKNAPERISMVTSYHFVDPDLDDSGTSLRSISPQNMDVPVINDHFLLHKLLKLRERIDGMIDKVQQTQGSGAMTARETVEPWIVEQMKFLKLTSWELCERYPEWLYKDVPEEVKQKYLANV</sequence>
<dbReference type="PANTHER" id="PTHR41677">
    <property type="entry name" value="YALI0B19030P"/>
    <property type="match status" value="1"/>
</dbReference>
<name>A0A6V8H3C8_TALPI</name>
<dbReference type="EMBL" id="DF933813">
    <property type="protein sequence ID" value="GAM35775.1"/>
    <property type="molecule type" value="Genomic_DNA"/>
</dbReference>
<accession>A0A6V8H3C8</accession>
<feature type="region of interest" description="Disordered" evidence="1">
    <location>
        <begin position="1"/>
        <end position="23"/>
    </location>
</feature>
<gene>
    <name evidence="2" type="ORF">TCE0_017r04358</name>
</gene>
<evidence type="ECO:0008006" key="4">
    <source>
        <dbReference type="Google" id="ProtNLM"/>
    </source>
</evidence>
<dbReference type="Proteomes" id="UP000053095">
    <property type="component" value="Unassembled WGS sequence"/>
</dbReference>
<protein>
    <recommendedName>
        <fullName evidence="4">Fe2OG dioxygenase domain-containing protein</fullName>
    </recommendedName>
</protein>
<feature type="compositionally biased region" description="Low complexity" evidence="1">
    <location>
        <begin position="1"/>
        <end position="12"/>
    </location>
</feature>
<comment type="caution">
    <text evidence="2">The sequence shown here is derived from an EMBL/GenBank/DDBJ whole genome shotgun (WGS) entry which is preliminary data.</text>
</comment>
<dbReference type="AlphaFoldDB" id="A0A6V8H3C8"/>
<evidence type="ECO:0000313" key="3">
    <source>
        <dbReference type="Proteomes" id="UP000053095"/>
    </source>
</evidence>
<organism evidence="2 3">
    <name type="scientific">Talaromyces pinophilus</name>
    <name type="common">Penicillium pinophilum</name>
    <dbReference type="NCBI Taxonomy" id="128442"/>
    <lineage>
        <taxon>Eukaryota</taxon>
        <taxon>Fungi</taxon>
        <taxon>Dikarya</taxon>
        <taxon>Ascomycota</taxon>
        <taxon>Pezizomycotina</taxon>
        <taxon>Eurotiomycetes</taxon>
        <taxon>Eurotiomycetidae</taxon>
        <taxon>Eurotiales</taxon>
        <taxon>Trichocomaceae</taxon>
        <taxon>Talaromyces</taxon>
        <taxon>Talaromyces sect. Talaromyces</taxon>
    </lineage>
</organism>
<feature type="region of interest" description="Disordered" evidence="1">
    <location>
        <begin position="180"/>
        <end position="200"/>
    </location>
</feature>
<proteinExistence type="predicted"/>